<evidence type="ECO:0000313" key="8">
    <source>
        <dbReference type="Proteomes" id="UP000502248"/>
    </source>
</evidence>
<feature type="compositionally biased region" description="Low complexity" evidence="4">
    <location>
        <begin position="30"/>
        <end position="52"/>
    </location>
</feature>
<dbReference type="InterPro" id="IPR015168">
    <property type="entry name" value="SsuA/THI5"/>
</dbReference>
<dbReference type="Proteomes" id="UP000502248">
    <property type="component" value="Chromosome"/>
</dbReference>
<evidence type="ECO:0000256" key="4">
    <source>
        <dbReference type="SAM" id="MobiDB-lite"/>
    </source>
</evidence>
<dbReference type="KEGG" id="cheb:HH215_07280"/>
<keyword evidence="8" id="KW-1185">Reference proteome</keyword>
<name>A0A7Z2VGZ1_9BACL</name>
<feature type="signal peptide" evidence="5">
    <location>
        <begin position="1"/>
        <end position="19"/>
    </location>
</feature>
<gene>
    <name evidence="7" type="ORF">HH215_07280</name>
</gene>
<evidence type="ECO:0000259" key="6">
    <source>
        <dbReference type="Pfam" id="PF09084"/>
    </source>
</evidence>
<reference evidence="7 8" key="1">
    <citation type="submission" date="2020-04" db="EMBL/GenBank/DDBJ databases">
        <title>Genome sequencing of novel species.</title>
        <authorList>
            <person name="Heo J."/>
            <person name="Kim S.-J."/>
            <person name="Kim J.-S."/>
            <person name="Hong S.-B."/>
            <person name="Kwon S.-W."/>
        </authorList>
    </citation>
    <scope>NUCLEOTIDE SEQUENCE [LARGE SCALE GENOMIC DNA]</scope>
    <source>
        <strain evidence="7 8">MFER-1</strain>
    </source>
</reference>
<sequence>MKKWVVLTALCMFVSLLSACGSNGNNNEKQPASSPAASSASSASSDPSASPEQSDEPVSLAMGMQPWVGNGPWWIADKAGIFKKHGLDVTIKMFNQDADMNAAYAADVIQVSNVATHTAIKLATKEGVPMTGVIFLDESHKADAVLGLTGIDSITQLKGKKIAFEEGTTSDLLIRKALKENNISLDDVKFVQMPASDAGMALLAKKVDAAVTYEPYISTIMNKGDASILYSGENAPGLISDIAIVRTDFLEEHAGLKEKLMKAWDESLAYWKANQAEGNEIVAKESGISAEELPVILDGLKYFSTEDQNKLLDSGELLKSVQNIQQILIEQGALDKEVDLQKIVPTK</sequence>
<dbReference type="RefSeq" id="WP_169279290.1">
    <property type="nucleotide sequence ID" value="NZ_CP051680.1"/>
</dbReference>
<comment type="similarity">
    <text evidence="2">Belongs to the bacterial solute-binding protein SsuA/TauA family.</text>
</comment>
<evidence type="ECO:0000256" key="2">
    <source>
        <dbReference type="ARBA" id="ARBA00010742"/>
    </source>
</evidence>
<dbReference type="AlphaFoldDB" id="A0A7Z2VGZ1"/>
<protein>
    <submittedName>
        <fullName evidence="7">ABC transporter substrate-binding protein</fullName>
    </submittedName>
</protein>
<feature type="region of interest" description="Disordered" evidence="4">
    <location>
        <begin position="25"/>
        <end position="58"/>
    </location>
</feature>
<dbReference type="Gene3D" id="3.40.190.10">
    <property type="entry name" value="Periplasmic binding protein-like II"/>
    <property type="match status" value="2"/>
</dbReference>
<accession>A0A7Z2VGZ1</accession>
<dbReference type="PANTHER" id="PTHR30024:SF47">
    <property type="entry name" value="TAURINE-BINDING PERIPLASMIC PROTEIN"/>
    <property type="match status" value="1"/>
</dbReference>
<evidence type="ECO:0000256" key="5">
    <source>
        <dbReference type="SAM" id="SignalP"/>
    </source>
</evidence>
<feature type="domain" description="SsuA/THI5-like" evidence="6">
    <location>
        <begin position="74"/>
        <end position="277"/>
    </location>
</feature>
<comment type="subcellular location">
    <subcellularLocation>
        <location evidence="1">Periplasm</location>
    </subcellularLocation>
</comment>
<dbReference type="PANTHER" id="PTHR30024">
    <property type="entry name" value="ALIPHATIC SULFONATES-BINDING PROTEIN-RELATED"/>
    <property type="match status" value="1"/>
</dbReference>
<dbReference type="GO" id="GO:0042597">
    <property type="term" value="C:periplasmic space"/>
    <property type="evidence" value="ECO:0007669"/>
    <property type="project" value="UniProtKB-SubCell"/>
</dbReference>
<dbReference type="PROSITE" id="PS51257">
    <property type="entry name" value="PROKAR_LIPOPROTEIN"/>
    <property type="match status" value="1"/>
</dbReference>
<dbReference type="Pfam" id="PF09084">
    <property type="entry name" value="NMT1"/>
    <property type="match status" value="1"/>
</dbReference>
<evidence type="ECO:0000256" key="3">
    <source>
        <dbReference type="ARBA" id="ARBA00022729"/>
    </source>
</evidence>
<organism evidence="7 8">
    <name type="scientific">Cohnella herbarum</name>
    <dbReference type="NCBI Taxonomy" id="2728023"/>
    <lineage>
        <taxon>Bacteria</taxon>
        <taxon>Bacillati</taxon>
        <taxon>Bacillota</taxon>
        <taxon>Bacilli</taxon>
        <taxon>Bacillales</taxon>
        <taxon>Paenibacillaceae</taxon>
        <taxon>Cohnella</taxon>
    </lineage>
</organism>
<proteinExistence type="inferred from homology"/>
<feature type="chain" id="PRO_5039057526" evidence="5">
    <location>
        <begin position="20"/>
        <end position="347"/>
    </location>
</feature>
<dbReference type="SUPFAM" id="SSF53850">
    <property type="entry name" value="Periplasmic binding protein-like II"/>
    <property type="match status" value="1"/>
</dbReference>
<evidence type="ECO:0000256" key="1">
    <source>
        <dbReference type="ARBA" id="ARBA00004418"/>
    </source>
</evidence>
<keyword evidence="3 5" id="KW-0732">Signal</keyword>
<evidence type="ECO:0000313" key="7">
    <source>
        <dbReference type="EMBL" id="QJD82993.1"/>
    </source>
</evidence>
<dbReference type="EMBL" id="CP051680">
    <property type="protein sequence ID" value="QJD82993.1"/>
    <property type="molecule type" value="Genomic_DNA"/>
</dbReference>